<gene>
    <name evidence="3" type="ORF">SAMN05192545_1951</name>
</gene>
<dbReference type="InterPro" id="IPR001296">
    <property type="entry name" value="Glyco_trans_1"/>
</dbReference>
<evidence type="ECO:0000313" key="4">
    <source>
        <dbReference type="Proteomes" id="UP000199574"/>
    </source>
</evidence>
<feature type="domain" description="Glycosyltransferase subfamily 4-like N-terminal" evidence="2">
    <location>
        <begin position="81"/>
        <end position="180"/>
    </location>
</feature>
<evidence type="ECO:0000313" key="3">
    <source>
        <dbReference type="EMBL" id="SDS73395.1"/>
    </source>
</evidence>
<proteinExistence type="predicted"/>
<dbReference type="EMBL" id="LT629754">
    <property type="protein sequence ID" value="SDS73395.1"/>
    <property type="molecule type" value="Genomic_DNA"/>
</dbReference>
<dbReference type="Gene3D" id="3.40.50.2000">
    <property type="entry name" value="Glycogen Phosphorylase B"/>
    <property type="match status" value="2"/>
</dbReference>
<dbReference type="InterPro" id="IPR028098">
    <property type="entry name" value="Glyco_trans_4-like_N"/>
</dbReference>
<organism evidence="3 4">
    <name type="scientific">Maribacter dokdonensis</name>
    <dbReference type="NCBI Taxonomy" id="320912"/>
    <lineage>
        <taxon>Bacteria</taxon>
        <taxon>Pseudomonadati</taxon>
        <taxon>Bacteroidota</taxon>
        <taxon>Flavobacteriia</taxon>
        <taxon>Flavobacteriales</taxon>
        <taxon>Flavobacteriaceae</taxon>
        <taxon>Maribacter</taxon>
    </lineage>
</organism>
<dbReference type="RefSeq" id="WP_091605343.1">
    <property type="nucleotide sequence ID" value="NZ_LT629754.1"/>
</dbReference>
<dbReference type="SUPFAM" id="SSF53756">
    <property type="entry name" value="UDP-Glycosyltransferase/glycogen phosphorylase"/>
    <property type="match status" value="1"/>
</dbReference>
<sequence length="375" mass="43597">MKILHLNSYYIDNHLYAQLYSKLNSSIEQRVYIPIKLDREPENEVHLTQTELIFDKIITPIHKFNYFGKINKIFKSIISKDFINEIEFVHAHNLFTDGALAYKLNKKYNINYIVAVRTTDIELQYKFMWHRRPFIHRVLEAADSVIFISNIYRDKLFAMMPKSLVTKIEHKVKVIPNGIDDMWLEKLQKPSGKLSGPEVKLLYVGQIIERKNVLQLIEAVKRLNMGSEFQYSLTIVGPEGKSEPDYFKNFLEIIEPLNWVDYQGKIKPGEALMQAYRACDIFVMPSKYELFGLVYIEALSQGKPVLYSKGEGIDGFLTNYSAGKAVDPDNADAIAKGINEIVKNYKDYTDFDEIVLPFNWDTIASVYRKLYLKDE</sequence>
<evidence type="ECO:0000259" key="1">
    <source>
        <dbReference type="Pfam" id="PF00534"/>
    </source>
</evidence>
<dbReference type="PANTHER" id="PTHR45947">
    <property type="entry name" value="SULFOQUINOVOSYL TRANSFERASE SQD2"/>
    <property type="match status" value="1"/>
</dbReference>
<feature type="domain" description="Glycosyl transferase family 1" evidence="1">
    <location>
        <begin position="191"/>
        <end position="353"/>
    </location>
</feature>
<dbReference type="CDD" id="cd03801">
    <property type="entry name" value="GT4_PimA-like"/>
    <property type="match status" value="1"/>
</dbReference>
<accession>A0ABY0UIG0</accession>
<name>A0ABY0UIG0_9FLAO</name>
<keyword evidence="4" id="KW-1185">Reference proteome</keyword>
<dbReference type="InterPro" id="IPR050194">
    <property type="entry name" value="Glycosyltransferase_grp1"/>
</dbReference>
<dbReference type="Pfam" id="PF13439">
    <property type="entry name" value="Glyco_transf_4"/>
    <property type="match status" value="1"/>
</dbReference>
<dbReference type="Pfam" id="PF00534">
    <property type="entry name" value="Glycos_transf_1"/>
    <property type="match status" value="1"/>
</dbReference>
<reference evidence="3 4" key="1">
    <citation type="submission" date="2016-10" db="EMBL/GenBank/DDBJ databases">
        <authorList>
            <person name="Varghese N."/>
            <person name="Submissions S."/>
        </authorList>
    </citation>
    <scope>NUCLEOTIDE SEQUENCE [LARGE SCALE GENOMIC DNA]</scope>
    <source>
        <strain evidence="3 4">MAR_2009_60</strain>
    </source>
</reference>
<evidence type="ECO:0000259" key="2">
    <source>
        <dbReference type="Pfam" id="PF13439"/>
    </source>
</evidence>
<dbReference type="Proteomes" id="UP000199574">
    <property type="component" value="Chromosome I"/>
</dbReference>
<dbReference type="GeneID" id="90591753"/>
<protein>
    <submittedName>
        <fullName evidence="3">Glycosyltransferase involved in cell wall bisynthesis</fullName>
    </submittedName>
</protein>
<dbReference type="PANTHER" id="PTHR45947:SF3">
    <property type="entry name" value="SULFOQUINOVOSYL TRANSFERASE SQD2"/>
    <property type="match status" value="1"/>
</dbReference>